<keyword evidence="5" id="KW-1185">Reference proteome</keyword>
<name>O66708_AQUAE</name>
<dbReference type="GO" id="GO:0051607">
    <property type="term" value="P:defense response to virus"/>
    <property type="evidence" value="ECO:0007669"/>
    <property type="project" value="UniProtKB-KW"/>
</dbReference>
<reference evidence="4 5" key="1">
    <citation type="journal article" date="1998" name="Nature">
        <title>The complete genome of the hyperthermophilic bacterium Aquifex aeolicus.</title>
        <authorList>
            <person name="Deckert G."/>
            <person name="Warren P.V."/>
            <person name="Gaasterland T."/>
            <person name="Young W.G."/>
            <person name="Lenox A.L."/>
            <person name="Graham D.E."/>
            <person name="Overbeek R."/>
            <person name="Snead M.A."/>
            <person name="Keller M."/>
            <person name="Aujay M."/>
            <person name="Huber R."/>
            <person name="Feldman R.A."/>
            <person name="Short J.M."/>
            <person name="Olson G.J."/>
            <person name="Swanson R.V."/>
        </authorList>
    </citation>
    <scope>NUCLEOTIDE SEQUENCE [LARGE SCALE GENOMIC DNA]</scope>
    <source>
        <strain evidence="4 5">VF5</strain>
    </source>
</reference>
<dbReference type="InterPro" id="IPR043128">
    <property type="entry name" value="Rev_trsase/Diguanyl_cyclase"/>
</dbReference>
<dbReference type="InParanoid" id="O66708"/>
<dbReference type="Gene3D" id="3.30.70.270">
    <property type="match status" value="1"/>
</dbReference>
<dbReference type="Gene3D" id="3.30.70.2220">
    <property type="entry name" value="CRISPR-Cas system, Cmr2 subunit, D1 domain, cysteine cluster"/>
    <property type="match status" value="1"/>
</dbReference>
<dbReference type="InterPro" id="IPR013407">
    <property type="entry name" value="CRISPR-assoc_prot_Cmr2"/>
</dbReference>
<evidence type="ECO:0000259" key="3">
    <source>
        <dbReference type="PROSITE" id="PS50887"/>
    </source>
</evidence>
<dbReference type="Pfam" id="PF12469">
    <property type="entry name" value="Cmr2_N"/>
    <property type="match status" value="1"/>
</dbReference>
<dbReference type="NCBIfam" id="TIGR02577">
    <property type="entry name" value="cas_TM1794_Cmr2"/>
    <property type="match status" value="1"/>
</dbReference>
<dbReference type="InterPro" id="IPR000160">
    <property type="entry name" value="GGDEF_dom"/>
</dbReference>
<gene>
    <name evidence="4" type="ordered locus">aq_387</name>
</gene>
<feature type="domain" description="GGDEF" evidence="3">
    <location>
        <begin position="340"/>
        <end position="484"/>
    </location>
</feature>
<dbReference type="OrthoDB" id="9758700at2"/>
<dbReference type="HOGENOM" id="CLU_025857_0_0_0"/>
<dbReference type="KEGG" id="aae:aq_387"/>
<evidence type="ECO:0000256" key="1">
    <source>
        <dbReference type="ARBA" id="ARBA00022741"/>
    </source>
</evidence>
<dbReference type="Proteomes" id="UP000000798">
    <property type="component" value="Chromosome"/>
</dbReference>
<dbReference type="EMBL" id="AE000657">
    <property type="protein sequence ID" value="AAC06668.1"/>
    <property type="molecule type" value="Genomic_DNA"/>
</dbReference>
<dbReference type="PIR" id="H70334">
    <property type="entry name" value="H70334"/>
</dbReference>
<accession>O66708</accession>
<evidence type="ECO:0000256" key="2">
    <source>
        <dbReference type="ARBA" id="ARBA00023118"/>
    </source>
</evidence>
<protein>
    <recommendedName>
        <fullName evidence="3">GGDEF domain-containing protein</fullName>
    </recommendedName>
</protein>
<dbReference type="STRING" id="224324.aq_387"/>
<dbReference type="GO" id="GO:0000166">
    <property type="term" value="F:nucleotide binding"/>
    <property type="evidence" value="ECO:0007669"/>
    <property type="project" value="UniProtKB-KW"/>
</dbReference>
<dbReference type="InterPro" id="IPR054767">
    <property type="entry name" value="Cas10-Cmr2_palm2"/>
</dbReference>
<dbReference type="InterPro" id="IPR038242">
    <property type="entry name" value="Cmr2_N"/>
</dbReference>
<keyword evidence="2" id="KW-0051">Antiviral defense</keyword>
<dbReference type="InterPro" id="IPR024615">
    <property type="entry name" value="CRISPR-assoc_Cmr2_N"/>
</dbReference>
<evidence type="ECO:0000313" key="4">
    <source>
        <dbReference type="EMBL" id="AAC06668.1"/>
    </source>
</evidence>
<dbReference type="RefSeq" id="WP_010880206.1">
    <property type="nucleotide sequence ID" value="NC_000918.1"/>
</dbReference>
<dbReference type="PROSITE" id="PS50887">
    <property type="entry name" value="GGDEF"/>
    <property type="match status" value="1"/>
</dbReference>
<sequence>MKLLVFTFSPVQGFIEKSRKLRDFFNSSLILSYITKKLIEKLKEDPDVEIIYPAIKEHDSEKLLMNYPNRLVAKFEKDKNYCEELKNQFSKIWEEIYTYIADKIKIPESVKATFKSHNKHYFTYFCEIQEEVDREEWMTELKVNEETLKKFKINQENPYGFTYDLLERKLGARKTFRPYYGRVDENKKVHGCTLCGERPALDLNWEELRKNLPPYHLDDSERLCGVCLTKRFFHFYLKEKEGIKDLAKFHSTRHFALAPLIKKVEKDKLSEEEKEILREILSMYTNNQINDGNLKELIYNNIDELTYKRVKALVRKRLDKIPDKDKEVRLKEFEKKFKNSYFSILMADGDEMGKWLGLKPEKRKVELTENFHKKFSEALFKFAQKITKIEDNICLKFVYLGGDDVLAVAHPSVILKAAKIIRKRFSEILKKELKPSNIKEDPTMSAGLVIAHEKENLAFVLEHLRTAERRAKNEGRNRLCISVIPHNSYPRELVLKWDNLENFIKLIEYFKSEKLSSRIPYYLRKELEIFIINEESVVNMKDIALSVIKRILKRQISKNQNDKKLNEYEYYSLITQIEDLINERIKETGSLKNALEYVLNTFYIARFIANMEGLKHENIPV</sequence>
<dbReference type="AlphaFoldDB" id="O66708"/>
<dbReference type="CDD" id="cd09679">
    <property type="entry name" value="Cas10_III"/>
    <property type="match status" value="1"/>
</dbReference>
<evidence type="ECO:0000313" key="5">
    <source>
        <dbReference type="Proteomes" id="UP000000798"/>
    </source>
</evidence>
<dbReference type="Pfam" id="PF22335">
    <property type="entry name" value="Cas10-Cmr2_palm2"/>
    <property type="match status" value="1"/>
</dbReference>
<proteinExistence type="predicted"/>
<organism evidence="4 5">
    <name type="scientific">Aquifex aeolicus (strain VF5)</name>
    <dbReference type="NCBI Taxonomy" id="224324"/>
    <lineage>
        <taxon>Bacteria</taxon>
        <taxon>Pseudomonadati</taxon>
        <taxon>Aquificota</taxon>
        <taxon>Aquificia</taxon>
        <taxon>Aquificales</taxon>
        <taxon>Aquificaceae</taxon>
        <taxon>Aquifex</taxon>
    </lineage>
</organism>
<dbReference type="eggNOG" id="COG1353">
    <property type="taxonomic scope" value="Bacteria"/>
</dbReference>
<keyword evidence="1" id="KW-0547">Nucleotide-binding</keyword>
<dbReference type="EnsemblBacteria" id="AAC06668">
    <property type="protein sequence ID" value="AAC06668"/>
    <property type="gene ID" value="aq_387"/>
</dbReference>